<dbReference type="EMBL" id="JAOPJF010000128">
    <property type="protein sequence ID" value="KAK1138819.1"/>
    <property type="molecule type" value="Genomic_DNA"/>
</dbReference>
<keyword evidence="2" id="KW-1185">Reference proteome</keyword>
<comment type="caution">
    <text evidence="1">The sequence shown here is derived from an EMBL/GenBank/DDBJ whole genome shotgun (WGS) entry which is preliminary data.</text>
</comment>
<proteinExistence type="predicted"/>
<dbReference type="Proteomes" id="UP001177260">
    <property type="component" value="Unassembled WGS sequence"/>
</dbReference>
<reference evidence="1 2" key="1">
    <citation type="journal article" date="2023" name="ACS Omega">
        <title>Identification of the Neoaspergillic Acid Biosynthesis Gene Cluster by Establishing an In Vitro CRISPR-Ribonucleoprotein Genetic System in Aspergillus melleus.</title>
        <authorList>
            <person name="Yuan B."/>
            <person name="Grau M.F."/>
            <person name="Murata R.M."/>
            <person name="Torok T."/>
            <person name="Venkateswaran K."/>
            <person name="Stajich J.E."/>
            <person name="Wang C.C.C."/>
        </authorList>
    </citation>
    <scope>NUCLEOTIDE SEQUENCE [LARGE SCALE GENOMIC DNA]</scope>
    <source>
        <strain evidence="1 2">IMV 1140</strain>
    </source>
</reference>
<protein>
    <submittedName>
        <fullName evidence="1">Uncharacterized protein</fullName>
    </submittedName>
</protein>
<organism evidence="1 2">
    <name type="scientific">Aspergillus melleus</name>
    <dbReference type="NCBI Taxonomy" id="138277"/>
    <lineage>
        <taxon>Eukaryota</taxon>
        <taxon>Fungi</taxon>
        <taxon>Dikarya</taxon>
        <taxon>Ascomycota</taxon>
        <taxon>Pezizomycotina</taxon>
        <taxon>Eurotiomycetes</taxon>
        <taxon>Eurotiomycetidae</taxon>
        <taxon>Eurotiales</taxon>
        <taxon>Aspergillaceae</taxon>
        <taxon>Aspergillus</taxon>
        <taxon>Aspergillus subgen. Circumdati</taxon>
    </lineage>
</organism>
<evidence type="ECO:0000313" key="2">
    <source>
        <dbReference type="Proteomes" id="UP001177260"/>
    </source>
</evidence>
<evidence type="ECO:0000313" key="1">
    <source>
        <dbReference type="EMBL" id="KAK1138819.1"/>
    </source>
</evidence>
<accession>A0ACC3AMQ5</accession>
<name>A0ACC3AMQ5_9EURO</name>
<sequence>MQIQTLLLTLTLLFTPLVSAVGSAVVKNNCKFPVYLWSVGGSVGPKKTIQPGASYSEKFRHDATSGGVTLKITKANDGIYNGSPQLSYAYTLDGNQLWYDLSNVFGDPFAGNPLVVKPQDTGCSNICWPEGTRPAGSQVKVCSANSDETLTLCAAGC</sequence>
<gene>
    <name evidence="1" type="ORF">N8T08_001780</name>
</gene>